<comment type="similarity">
    <text evidence="1 6">Belongs to the methyltransferase superfamily. PrmA family.</text>
</comment>
<dbReference type="SUPFAM" id="SSF53335">
    <property type="entry name" value="S-adenosyl-L-methionine-dependent methyltransferases"/>
    <property type="match status" value="1"/>
</dbReference>
<comment type="subcellular location">
    <subcellularLocation>
        <location evidence="6">Cytoplasm</location>
    </subcellularLocation>
</comment>
<gene>
    <name evidence="7" type="primary">prmA_2</name>
    <name evidence="6" type="synonym">prmA</name>
    <name evidence="7" type="ORF">CPLFYP93_03294</name>
</gene>
<feature type="binding site" evidence="6">
    <location>
        <position position="207"/>
    </location>
    <ligand>
        <name>S-adenosyl-L-methionine</name>
        <dbReference type="ChEBI" id="CHEBI:59789"/>
    </ligand>
</feature>
<name>A0A6N3GSL3_9CLOT</name>
<evidence type="ECO:0000256" key="1">
    <source>
        <dbReference type="ARBA" id="ARBA00009741"/>
    </source>
</evidence>
<proteinExistence type="inferred from homology"/>
<dbReference type="EMBL" id="CACRTV010000088">
    <property type="protein sequence ID" value="VYU67468.1"/>
    <property type="molecule type" value="Genomic_DNA"/>
</dbReference>
<evidence type="ECO:0000256" key="2">
    <source>
        <dbReference type="ARBA" id="ARBA00022490"/>
    </source>
</evidence>
<evidence type="ECO:0000256" key="5">
    <source>
        <dbReference type="ARBA" id="ARBA00022691"/>
    </source>
</evidence>
<keyword evidence="7" id="KW-0689">Ribosomal protein</keyword>
<dbReference type="PANTHER" id="PTHR43648">
    <property type="entry name" value="ELECTRON TRANSFER FLAVOPROTEIN BETA SUBUNIT LYSINE METHYLTRANSFERASE"/>
    <property type="match status" value="1"/>
</dbReference>
<dbReference type="PIRSF" id="PIRSF000401">
    <property type="entry name" value="RPL11_MTase"/>
    <property type="match status" value="1"/>
</dbReference>
<dbReference type="InterPro" id="IPR029063">
    <property type="entry name" value="SAM-dependent_MTases_sf"/>
</dbReference>
<evidence type="ECO:0000256" key="3">
    <source>
        <dbReference type="ARBA" id="ARBA00022603"/>
    </source>
</evidence>
<dbReference type="HAMAP" id="MF_00735">
    <property type="entry name" value="Methyltr_PrmA"/>
    <property type="match status" value="1"/>
</dbReference>
<feature type="binding site" evidence="6">
    <location>
        <position position="185"/>
    </location>
    <ligand>
        <name>S-adenosyl-L-methionine</name>
        <dbReference type="ChEBI" id="CHEBI:59789"/>
    </ligand>
</feature>
<protein>
    <recommendedName>
        <fullName evidence="6">Ribosomal protein L11 methyltransferase</fullName>
        <shortName evidence="6">L11 Mtase</shortName>
        <ecNumber evidence="6">2.1.1.-</ecNumber>
    </recommendedName>
</protein>
<dbReference type="CDD" id="cd02440">
    <property type="entry name" value="AdoMet_MTases"/>
    <property type="match status" value="1"/>
</dbReference>
<keyword evidence="7" id="KW-0687">Ribonucleoprotein</keyword>
<dbReference type="InterPro" id="IPR004498">
    <property type="entry name" value="Ribosomal_PrmA_MeTrfase"/>
</dbReference>
<organism evidence="7">
    <name type="scientific">Clostridium paraputrificum</name>
    <dbReference type="NCBI Taxonomy" id="29363"/>
    <lineage>
        <taxon>Bacteria</taxon>
        <taxon>Bacillati</taxon>
        <taxon>Bacillota</taxon>
        <taxon>Clostridia</taxon>
        <taxon>Eubacteriales</taxon>
        <taxon>Clostridiaceae</taxon>
        <taxon>Clostridium</taxon>
    </lineage>
</organism>
<keyword evidence="3 6" id="KW-0489">Methyltransferase</keyword>
<keyword evidence="2 6" id="KW-0963">Cytoplasm</keyword>
<sequence length="313" mass="34758">MEGTWIEVRVITKSEALEPISGIFYGLDCKGVAIEDPEDILGREQGPLTWDFADINVLEHKGKFAVVKGYFSEEDNIDEIIAYINEKVEEIKALGIDVGEGKVEVEKMYEEDWANNWKKYYKPSKVGEKIVVKPIWEEYEAKDEELVVELDPGMAFGTGEHETTRMCIQALEKYVQKDSTVFDVGCGSGILAIAAAKLGAKLAVGVDLDPVAVESAKENVGFNNIDNIEILHGNLIEVIDGKADIVVANIIAEIICILTEDVSRVIKPNGYFITSGIIHDRVEMVTNKLEECGFEVIKVNKDGEWNCIIAKLK</sequence>
<feature type="binding site" evidence="6">
    <location>
        <position position="249"/>
    </location>
    <ligand>
        <name>S-adenosyl-L-methionine</name>
        <dbReference type="ChEBI" id="CHEBI:59789"/>
    </ligand>
</feature>
<keyword evidence="5 6" id="KW-0949">S-adenosyl-L-methionine</keyword>
<evidence type="ECO:0000313" key="7">
    <source>
        <dbReference type="EMBL" id="VYU67468.1"/>
    </source>
</evidence>
<dbReference type="GO" id="GO:0005737">
    <property type="term" value="C:cytoplasm"/>
    <property type="evidence" value="ECO:0007669"/>
    <property type="project" value="UniProtKB-SubCell"/>
</dbReference>
<accession>A0A6N3GSL3</accession>
<dbReference type="GO" id="GO:0005840">
    <property type="term" value="C:ribosome"/>
    <property type="evidence" value="ECO:0007669"/>
    <property type="project" value="UniProtKB-KW"/>
</dbReference>
<keyword evidence="4 6" id="KW-0808">Transferase</keyword>
<comment type="function">
    <text evidence="6">Methylates ribosomal protein L11.</text>
</comment>
<dbReference type="NCBIfam" id="TIGR00406">
    <property type="entry name" value="prmA"/>
    <property type="match status" value="1"/>
</dbReference>
<dbReference type="GO" id="GO:0032259">
    <property type="term" value="P:methylation"/>
    <property type="evidence" value="ECO:0007669"/>
    <property type="project" value="UniProtKB-KW"/>
</dbReference>
<feature type="binding site" evidence="6">
    <location>
        <position position="164"/>
    </location>
    <ligand>
        <name>S-adenosyl-L-methionine</name>
        <dbReference type="ChEBI" id="CHEBI:59789"/>
    </ligand>
</feature>
<dbReference type="PANTHER" id="PTHR43648:SF1">
    <property type="entry name" value="ELECTRON TRANSFER FLAVOPROTEIN BETA SUBUNIT LYSINE METHYLTRANSFERASE"/>
    <property type="match status" value="1"/>
</dbReference>
<reference evidence="7" key="1">
    <citation type="submission" date="2019-11" db="EMBL/GenBank/DDBJ databases">
        <authorList>
            <person name="Feng L."/>
        </authorList>
    </citation>
    <scope>NUCLEOTIDE SEQUENCE</scope>
    <source>
        <strain evidence="7">CParaputrificumLFYP93</strain>
    </source>
</reference>
<dbReference type="GO" id="GO:0008276">
    <property type="term" value="F:protein methyltransferase activity"/>
    <property type="evidence" value="ECO:0007669"/>
    <property type="project" value="UniProtKB-UniRule"/>
</dbReference>
<evidence type="ECO:0000256" key="4">
    <source>
        <dbReference type="ARBA" id="ARBA00022679"/>
    </source>
</evidence>
<dbReference type="InterPro" id="IPR050078">
    <property type="entry name" value="Ribosomal_L11_MeTrfase_PrmA"/>
</dbReference>
<dbReference type="Pfam" id="PF06325">
    <property type="entry name" value="PrmA"/>
    <property type="match status" value="1"/>
</dbReference>
<comment type="catalytic activity">
    <reaction evidence="6">
        <text>L-lysyl-[protein] + 3 S-adenosyl-L-methionine = N(6),N(6),N(6)-trimethyl-L-lysyl-[protein] + 3 S-adenosyl-L-homocysteine + 3 H(+)</text>
        <dbReference type="Rhea" id="RHEA:54192"/>
        <dbReference type="Rhea" id="RHEA-COMP:9752"/>
        <dbReference type="Rhea" id="RHEA-COMP:13826"/>
        <dbReference type="ChEBI" id="CHEBI:15378"/>
        <dbReference type="ChEBI" id="CHEBI:29969"/>
        <dbReference type="ChEBI" id="CHEBI:57856"/>
        <dbReference type="ChEBI" id="CHEBI:59789"/>
        <dbReference type="ChEBI" id="CHEBI:61961"/>
    </reaction>
</comment>
<dbReference type="Gene3D" id="3.40.50.150">
    <property type="entry name" value="Vaccinia Virus protein VP39"/>
    <property type="match status" value="1"/>
</dbReference>
<dbReference type="AlphaFoldDB" id="A0A6N3GSL3"/>
<dbReference type="RefSeq" id="WP_156563269.1">
    <property type="nucleotide sequence ID" value="NZ_CACRTV010000088.1"/>
</dbReference>
<evidence type="ECO:0000256" key="6">
    <source>
        <dbReference type="HAMAP-Rule" id="MF_00735"/>
    </source>
</evidence>
<dbReference type="EC" id="2.1.1.-" evidence="6"/>